<reference evidence="2" key="1">
    <citation type="journal article" date="2015" name="Nat. Genet.">
        <title>The genome and transcriptome of the zoonotic hookworm Ancylostoma ceylanicum identify infection-specific gene families.</title>
        <authorList>
            <person name="Schwarz E.M."/>
            <person name="Hu Y."/>
            <person name="Antoshechkin I."/>
            <person name="Miller M.M."/>
            <person name="Sternberg P.W."/>
            <person name="Aroian R.V."/>
        </authorList>
    </citation>
    <scope>NUCLEOTIDE SEQUENCE</scope>
    <source>
        <strain evidence="2">HY135</strain>
    </source>
</reference>
<sequence length="105" mass="12318">MLSPHLSFRFRSDSVATESVSFPKGHTVGIDGGDPFAALRRDHAARTRIPSRTTSYLTVSWLFLTVSWLSYWVTSNVMNKYRENPDSLLQRRFHRERHYDYAYCE</sequence>
<organism evidence="1 2">
    <name type="scientific">Ancylostoma ceylanicum</name>
    <dbReference type="NCBI Taxonomy" id="53326"/>
    <lineage>
        <taxon>Eukaryota</taxon>
        <taxon>Metazoa</taxon>
        <taxon>Ecdysozoa</taxon>
        <taxon>Nematoda</taxon>
        <taxon>Chromadorea</taxon>
        <taxon>Rhabditida</taxon>
        <taxon>Rhabditina</taxon>
        <taxon>Rhabditomorpha</taxon>
        <taxon>Strongyloidea</taxon>
        <taxon>Ancylostomatidae</taxon>
        <taxon>Ancylostomatinae</taxon>
        <taxon>Ancylostoma</taxon>
    </lineage>
</organism>
<comment type="caution">
    <text evidence="1">The sequence shown here is derived from an EMBL/GenBank/DDBJ whole genome shotgun (WGS) entry which is preliminary data.</text>
</comment>
<dbReference type="EMBL" id="JARK01001681">
    <property type="protein sequence ID" value="EYB83014.1"/>
    <property type="molecule type" value="Genomic_DNA"/>
</dbReference>
<evidence type="ECO:0000313" key="1">
    <source>
        <dbReference type="EMBL" id="EYB83014.1"/>
    </source>
</evidence>
<gene>
    <name evidence="1" type="primary">Acey_s0345.g3119</name>
    <name evidence="1" type="ORF">Y032_0345g3119</name>
</gene>
<protein>
    <submittedName>
        <fullName evidence="1">Uncharacterized protein</fullName>
    </submittedName>
</protein>
<name>A0A016RYG4_9BILA</name>
<proteinExistence type="predicted"/>
<evidence type="ECO:0000313" key="2">
    <source>
        <dbReference type="Proteomes" id="UP000024635"/>
    </source>
</evidence>
<accession>A0A016RYG4</accession>
<dbReference type="Proteomes" id="UP000024635">
    <property type="component" value="Unassembled WGS sequence"/>
</dbReference>
<keyword evidence="2" id="KW-1185">Reference proteome</keyword>
<dbReference type="AlphaFoldDB" id="A0A016RYG4"/>